<gene>
    <name evidence="1" type="ORF">KAR29_05775</name>
</gene>
<keyword evidence="2" id="KW-1185">Reference proteome</keyword>
<dbReference type="Proteomes" id="UP000671879">
    <property type="component" value="Chromosome"/>
</dbReference>
<evidence type="ECO:0000313" key="1">
    <source>
        <dbReference type="EMBL" id="QTX33380.1"/>
    </source>
</evidence>
<organism evidence="1 2">
    <name type="scientific">Aminithiophilus ramosus</name>
    <dbReference type="NCBI Taxonomy" id="3029084"/>
    <lineage>
        <taxon>Bacteria</taxon>
        <taxon>Thermotogati</taxon>
        <taxon>Synergistota</taxon>
        <taxon>Synergistia</taxon>
        <taxon>Synergistales</taxon>
        <taxon>Aminithiophilaceae</taxon>
        <taxon>Aminithiophilus</taxon>
    </lineage>
</organism>
<dbReference type="Pfam" id="PF02082">
    <property type="entry name" value="Rrf2"/>
    <property type="match status" value="1"/>
</dbReference>
<dbReference type="InterPro" id="IPR036390">
    <property type="entry name" value="WH_DNA-bd_sf"/>
</dbReference>
<dbReference type="PANTHER" id="PTHR33221:SF9">
    <property type="entry name" value="RRF2 FAMILY PROTEIN"/>
    <property type="match status" value="1"/>
</dbReference>
<proteinExistence type="predicted"/>
<dbReference type="RefSeq" id="WP_274374666.1">
    <property type="nucleotide sequence ID" value="NZ_CP072943.1"/>
</dbReference>
<dbReference type="PROSITE" id="PS51197">
    <property type="entry name" value="HTH_RRF2_2"/>
    <property type="match status" value="1"/>
</dbReference>
<accession>A0A9Q7AKV9</accession>
<dbReference type="GO" id="GO:0003700">
    <property type="term" value="F:DNA-binding transcription factor activity"/>
    <property type="evidence" value="ECO:0007669"/>
    <property type="project" value="TreeGrafter"/>
</dbReference>
<dbReference type="SUPFAM" id="SSF46785">
    <property type="entry name" value="Winged helix' DNA-binding domain"/>
    <property type="match status" value="1"/>
</dbReference>
<dbReference type="KEGG" id="aram:KAR29_05775"/>
<dbReference type="Gene3D" id="1.10.10.10">
    <property type="entry name" value="Winged helix-like DNA-binding domain superfamily/Winged helix DNA-binding domain"/>
    <property type="match status" value="1"/>
</dbReference>
<reference evidence="2" key="1">
    <citation type="submission" date="2021-04" db="EMBL/GenBank/DDBJ databases">
        <title>A novel Synergistetes isolate from a pyrite-forming mixed culture.</title>
        <authorList>
            <person name="Bunk B."/>
            <person name="Sproer C."/>
            <person name="Spring S."/>
            <person name="Pester M."/>
        </authorList>
    </citation>
    <scope>NUCLEOTIDE SEQUENCE [LARGE SCALE GENOMIC DNA]</scope>
    <source>
        <strain evidence="2">J.5.4.2-T.3.5.2</strain>
    </source>
</reference>
<name>A0A9Q7AKV9_9BACT</name>
<dbReference type="EMBL" id="CP072943">
    <property type="protein sequence ID" value="QTX33380.1"/>
    <property type="molecule type" value="Genomic_DNA"/>
</dbReference>
<dbReference type="AlphaFoldDB" id="A0A9Q7AKV9"/>
<evidence type="ECO:0000313" key="2">
    <source>
        <dbReference type="Proteomes" id="UP000671879"/>
    </source>
</evidence>
<dbReference type="GO" id="GO:0005829">
    <property type="term" value="C:cytosol"/>
    <property type="evidence" value="ECO:0007669"/>
    <property type="project" value="TreeGrafter"/>
</dbReference>
<protein>
    <submittedName>
        <fullName evidence="1">Rrf2 family transcriptional regulator</fullName>
    </submittedName>
</protein>
<dbReference type="PANTHER" id="PTHR33221">
    <property type="entry name" value="WINGED HELIX-TURN-HELIX TRANSCRIPTIONAL REGULATOR, RRF2 FAMILY"/>
    <property type="match status" value="1"/>
</dbReference>
<dbReference type="InterPro" id="IPR036388">
    <property type="entry name" value="WH-like_DNA-bd_sf"/>
</dbReference>
<dbReference type="NCBIfam" id="TIGR00738">
    <property type="entry name" value="rrf2_super"/>
    <property type="match status" value="1"/>
</dbReference>
<dbReference type="InterPro" id="IPR000944">
    <property type="entry name" value="Tscrpt_reg_Rrf2"/>
</dbReference>
<sequence>MSSVIAFSEAASLALHSMAVIAREKELPVSLTRITTSTGVSSTHLAKVLQRLVKAGLLLSTRGPKGGFETARPLEAISLLDIYEAIEGPMEVRSCLFSSGSCPFGFDRCLFGNLLDETNRTFRDYLAATTLDRLTREGA</sequence>